<keyword evidence="10" id="KW-0675">Receptor</keyword>
<reference evidence="15" key="1">
    <citation type="journal article" date="2017" name="Front. Plant Sci.">
        <title>Climate Clever Clovers: New Paradigm to Reduce the Environmental Footprint of Ruminants by Breeding Low Methanogenic Forages Utilizing Haplotype Variation.</title>
        <authorList>
            <person name="Kaur P."/>
            <person name="Appels R."/>
            <person name="Bayer P.E."/>
            <person name="Keeble-Gagnere G."/>
            <person name="Wang J."/>
            <person name="Hirakawa H."/>
            <person name="Shirasawa K."/>
            <person name="Vercoe P."/>
            <person name="Stefanova K."/>
            <person name="Durmic Z."/>
            <person name="Nichols P."/>
            <person name="Revell C."/>
            <person name="Isobe S.N."/>
            <person name="Edwards D."/>
            <person name="Erskine W."/>
        </authorList>
    </citation>
    <scope>NUCLEOTIDE SEQUENCE [LARGE SCALE GENOMIC DNA]</scope>
    <source>
        <strain evidence="15">cv. Daliak</strain>
    </source>
</reference>
<protein>
    <recommendedName>
        <fullName evidence="13">Leucine-rich repeat-containing N-terminal plant-type domain-containing protein</fullName>
    </recommendedName>
</protein>
<gene>
    <name evidence="14" type="ORF">TSUD_268510</name>
</gene>
<dbReference type="Proteomes" id="UP000242715">
    <property type="component" value="Unassembled WGS sequence"/>
</dbReference>
<evidence type="ECO:0000256" key="10">
    <source>
        <dbReference type="ARBA" id="ARBA00023170"/>
    </source>
</evidence>
<dbReference type="InterPro" id="IPR046956">
    <property type="entry name" value="RLP23-like"/>
</dbReference>
<evidence type="ECO:0000256" key="8">
    <source>
        <dbReference type="ARBA" id="ARBA00022989"/>
    </source>
</evidence>
<feature type="domain" description="Leucine-rich repeat-containing N-terminal plant-type" evidence="13">
    <location>
        <begin position="12"/>
        <end position="49"/>
    </location>
</feature>
<dbReference type="Pfam" id="PF08263">
    <property type="entry name" value="LRRNT_2"/>
    <property type="match status" value="1"/>
</dbReference>
<dbReference type="Pfam" id="PF13855">
    <property type="entry name" value="LRR_8"/>
    <property type="match status" value="3"/>
</dbReference>
<evidence type="ECO:0000256" key="3">
    <source>
        <dbReference type="ARBA" id="ARBA00022475"/>
    </source>
</evidence>
<keyword evidence="15" id="KW-1185">Reference proteome</keyword>
<keyword evidence="3" id="KW-1003">Cell membrane</keyword>
<evidence type="ECO:0000256" key="4">
    <source>
        <dbReference type="ARBA" id="ARBA00022614"/>
    </source>
</evidence>
<keyword evidence="4" id="KW-0433">Leucine-rich repeat</keyword>
<organism evidence="14 15">
    <name type="scientific">Trifolium subterraneum</name>
    <name type="common">Subterranean clover</name>
    <dbReference type="NCBI Taxonomy" id="3900"/>
    <lineage>
        <taxon>Eukaryota</taxon>
        <taxon>Viridiplantae</taxon>
        <taxon>Streptophyta</taxon>
        <taxon>Embryophyta</taxon>
        <taxon>Tracheophyta</taxon>
        <taxon>Spermatophyta</taxon>
        <taxon>Magnoliopsida</taxon>
        <taxon>eudicotyledons</taxon>
        <taxon>Gunneridae</taxon>
        <taxon>Pentapetalae</taxon>
        <taxon>rosids</taxon>
        <taxon>fabids</taxon>
        <taxon>Fabales</taxon>
        <taxon>Fabaceae</taxon>
        <taxon>Papilionoideae</taxon>
        <taxon>50 kb inversion clade</taxon>
        <taxon>NPAAA clade</taxon>
        <taxon>Hologalegina</taxon>
        <taxon>IRL clade</taxon>
        <taxon>Trifolieae</taxon>
        <taxon>Trifolium</taxon>
    </lineage>
</organism>
<dbReference type="PANTHER" id="PTHR48063:SF16">
    <property type="entry name" value="LRR RECEPTOR-LIKE SERINE_THREONINE-PROTEIN KINASE GSO1"/>
    <property type="match status" value="1"/>
</dbReference>
<dbReference type="EMBL" id="DF974253">
    <property type="protein sequence ID" value="GAU46790.1"/>
    <property type="molecule type" value="Genomic_DNA"/>
</dbReference>
<comment type="similarity">
    <text evidence="2">Belongs to the RLP family.</text>
</comment>
<evidence type="ECO:0000256" key="11">
    <source>
        <dbReference type="ARBA" id="ARBA00023180"/>
    </source>
</evidence>
<dbReference type="InterPro" id="IPR001611">
    <property type="entry name" value="Leu-rich_rpt"/>
</dbReference>
<keyword evidence="7" id="KW-0677">Repeat</keyword>
<keyword evidence="11" id="KW-0325">Glycoprotein</keyword>
<dbReference type="InterPro" id="IPR032675">
    <property type="entry name" value="LRR_dom_sf"/>
</dbReference>
<dbReference type="GO" id="GO:0005886">
    <property type="term" value="C:plasma membrane"/>
    <property type="evidence" value="ECO:0007669"/>
    <property type="project" value="UniProtKB-SubCell"/>
</dbReference>
<dbReference type="OrthoDB" id="1600340at2759"/>
<dbReference type="FunFam" id="3.80.10.10:FF:001347">
    <property type="entry name" value="LRR receptor-like serine/threonine-protein kinase GSO2"/>
    <property type="match status" value="1"/>
</dbReference>
<evidence type="ECO:0000256" key="5">
    <source>
        <dbReference type="ARBA" id="ARBA00022692"/>
    </source>
</evidence>
<keyword evidence="8 12" id="KW-1133">Transmembrane helix</keyword>
<dbReference type="PROSITE" id="PS51450">
    <property type="entry name" value="LRR"/>
    <property type="match status" value="1"/>
</dbReference>
<evidence type="ECO:0000256" key="9">
    <source>
        <dbReference type="ARBA" id="ARBA00023136"/>
    </source>
</evidence>
<dbReference type="FunFam" id="3.80.10.10:FF:000221">
    <property type="entry name" value="Leucine-rich repeat receptor-like protein kinase PXL1"/>
    <property type="match status" value="1"/>
</dbReference>
<name>A0A2Z6PAN2_TRISU</name>
<comment type="subcellular location">
    <subcellularLocation>
        <location evidence="1">Cell membrane</location>
        <topology evidence="1">Single-pass type I membrane protein</topology>
    </subcellularLocation>
</comment>
<keyword evidence="5 12" id="KW-0812">Transmembrane</keyword>
<dbReference type="InterPro" id="IPR013210">
    <property type="entry name" value="LRR_N_plant-typ"/>
</dbReference>
<dbReference type="Gene3D" id="3.80.10.10">
    <property type="entry name" value="Ribonuclease Inhibitor"/>
    <property type="match status" value="6"/>
</dbReference>
<keyword evidence="9 12" id="KW-0472">Membrane</keyword>
<evidence type="ECO:0000256" key="6">
    <source>
        <dbReference type="ARBA" id="ARBA00022729"/>
    </source>
</evidence>
<keyword evidence="6" id="KW-0732">Signal</keyword>
<dbReference type="FunFam" id="3.80.10.10:FF:000383">
    <property type="entry name" value="Leucine-rich repeat receptor protein kinase EMS1"/>
    <property type="match status" value="1"/>
</dbReference>
<dbReference type="InterPro" id="IPR003591">
    <property type="entry name" value="Leu-rich_rpt_typical-subtyp"/>
</dbReference>
<evidence type="ECO:0000313" key="15">
    <source>
        <dbReference type="Proteomes" id="UP000242715"/>
    </source>
</evidence>
<sequence>MNINAQAIECLASDQEALIDFKNGLEDSNNRLSSWRNTNCCQWHGIYCDNVTGAVVAIDLHSPDEMWHLSGELRPSLMQLKSLSSLDLSFNTFKEIPIPKFFGSLVNLQYLNLSNAGFAGLIPPHLGNLSHLQSLDLTADTLHVENLRWVAGLISLKLLILDDVDLSSAARTNWVSALNQLPFLTESHLRSCLLFGHIPSPRFLNFTSLSVIDLSFNNFVSKIPDWLVNISTLQHIDISNNGLYGKIPLGLRDLPKLNYLNLGDNNNLTASCSQLFMKGWGKIQELDLSVNKLHGNLPSSLGNLTSLTYLNLFSNAIEGDIPSSIGEICNLNILNLSENNMTGTLPKFIQGIDNCPSRKLLPNLNFFDISYNQLYGEIPDWLSQLENLSHLSLSNNLFEGPIPVSLGSLHNLDTLELEGNKLNGTLPDSLGQLSKLSVLDVSSNKLTGMVSNDHFSELSKLDVLLMSSNLFTLNVSANWIPPFQVSLLGMRSCVLGPSFPPWLKSQSNVRYLDFSSAGIIGFIPKWFWDISSQFIYLNMSQNKLQGWLPPMPKSQFHSSVLLDLSFNLLDGPIPVIAAGFQVLDLSHNRFSGAILNISQHIDNVRFLSLSHNQLHGEIPLSLGAMSYVTVIDLSGNNLTGKIPPNLANCSLLKLLDLGNNNLFGKIPDSLGQLKRLRSLHLNHNHFSGDLPLSLRNLSRLEIMDLGYNIMSGVIPTWLGQDFPFLRILILRSNAFFGELSLDFSKLDSLQVLDLARNEFSGNIPASLGDLKAVTEVQKKNRYLFYGRYGHYYEESLNVVMKNQTLKYTKTLSLVTSIDLSDNNFTGDIPIEITKLYGLLVLNLSRNHITGKIPETMSNLLQLLSLDLSNNQLSGTIPSILSSLSFLGSLDLSNNNLMGVIPYTGHITTFEAIAFTGNPGLCGPPLTLKCLVDDDKKQINNDTSDEGLFDNWFYLSLGLGFATGILVPYVILTMKTSWGDVYFDYVDQVIHKLLMLTNIQGINLGQRRRIPRRR</sequence>
<dbReference type="SUPFAM" id="SSF52058">
    <property type="entry name" value="L domain-like"/>
    <property type="match status" value="3"/>
</dbReference>
<dbReference type="Pfam" id="PF00560">
    <property type="entry name" value="LRR_1"/>
    <property type="match status" value="10"/>
</dbReference>
<dbReference type="AlphaFoldDB" id="A0A2Z6PAN2"/>
<evidence type="ECO:0000256" key="2">
    <source>
        <dbReference type="ARBA" id="ARBA00009592"/>
    </source>
</evidence>
<evidence type="ECO:0000313" key="14">
    <source>
        <dbReference type="EMBL" id="GAU46790.1"/>
    </source>
</evidence>
<dbReference type="FunFam" id="3.80.10.10:FF:000111">
    <property type="entry name" value="LRR receptor-like serine/threonine-protein kinase ERECTA"/>
    <property type="match status" value="1"/>
</dbReference>
<accession>A0A2Z6PAN2</accession>
<evidence type="ECO:0000259" key="13">
    <source>
        <dbReference type="Pfam" id="PF08263"/>
    </source>
</evidence>
<feature type="transmembrane region" description="Helical" evidence="12">
    <location>
        <begin position="951"/>
        <end position="971"/>
    </location>
</feature>
<evidence type="ECO:0000256" key="1">
    <source>
        <dbReference type="ARBA" id="ARBA00004251"/>
    </source>
</evidence>
<dbReference type="SMART" id="SM00369">
    <property type="entry name" value="LRR_TYP"/>
    <property type="match status" value="11"/>
</dbReference>
<dbReference type="PANTHER" id="PTHR48063">
    <property type="entry name" value="LRR RECEPTOR-LIKE KINASE"/>
    <property type="match status" value="1"/>
</dbReference>
<proteinExistence type="inferred from homology"/>
<evidence type="ECO:0000256" key="12">
    <source>
        <dbReference type="SAM" id="Phobius"/>
    </source>
</evidence>
<dbReference type="FunFam" id="3.80.10.10:FF:000095">
    <property type="entry name" value="LRR receptor-like serine/threonine-protein kinase GSO1"/>
    <property type="match status" value="1"/>
</dbReference>
<evidence type="ECO:0000256" key="7">
    <source>
        <dbReference type="ARBA" id="ARBA00022737"/>
    </source>
</evidence>
<dbReference type="PRINTS" id="PR00019">
    <property type="entry name" value="LEURICHRPT"/>
</dbReference>